<reference evidence="2 3" key="1">
    <citation type="submission" date="2023-01" db="EMBL/GenBank/DDBJ databases">
        <title>Analysis of 21 Apiospora genomes using comparative genomics revels a genus with tremendous synthesis potential of carbohydrate active enzymes and secondary metabolites.</title>
        <authorList>
            <person name="Sorensen T."/>
        </authorList>
    </citation>
    <scope>NUCLEOTIDE SEQUENCE [LARGE SCALE GENOMIC DNA]</scope>
    <source>
        <strain evidence="2 3">CBS 24483</strain>
    </source>
</reference>
<dbReference type="EMBL" id="JAQQWE010000007">
    <property type="protein sequence ID" value="KAK7946348.1"/>
    <property type="molecule type" value="Genomic_DNA"/>
</dbReference>
<proteinExistence type="predicted"/>
<feature type="compositionally biased region" description="Low complexity" evidence="1">
    <location>
        <begin position="44"/>
        <end position="55"/>
    </location>
</feature>
<evidence type="ECO:0000256" key="1">
    <source>
        <dbReference type="SAM" id="MobiDB-lite"/>
    </source>
</evidence>
<feature type="region of interest" description="Disordered" evidence="1">
    <location>
        <begin position="26"/>
        <end position="65"/>
    </location>
</feature>
<name>A0ABR1Q2W5_9PEZI</name>
<keyword evidence="3" id="KW-1185">Reference proteome</keyword>
<evidence type="ECO:0000313" key="3">
    <source>
        <dbReference type="Proteomes" id="UP001391051"/>
    </source>
</evidence>
<feature type="compositionally biased region" description="Low complexity" evidence="1">
    <location>
        <begin position="27"/>
        <end position="36"/>
    </location>
</feature>
<dbReference type="Proteomes" id="UP001391051">
    <property type="component" value="Unassembled WGS sequence"/>
</dbReference>
<sequence>MLLTRDEGSAGARSCEFSGDITRRWLSAGGPPSCWPSGGGAPGTPGTAARTSAARKPSHQCHRNHAQAGTLEEWELGRTEVPGPDHQPLAAAVVLGPGPRAFQPSCEGASAVHDRPAIAFAEAFEEGSDREETFLARPALAASVHGPGQLAWTRGLGQARGMTPGENRWVPWEDVAFPSA</sequence>
<dbReference type="RefSeq" id="XP_066696382.1">
    <property type="nucleotide sequence ID" value="XM_066846891.1"/>
</dbReference>
<feature type="compositionally biased region" description="Basic residues" evidence="1">
    <location>
        <begin position="56"/>
        <end position="65"/>
    </location>
</feature>
<gene>
    <name evidence="2" type="ORF">PG986_010669</name>
</gene>
<protein>
    <submittedName>
        <fullName evidence="2">Uncharacterized protein</fullName>
    </submittedName>
</protein>
<evidence type="ECO:0000313" key="2">
    <source>
        <dbReference type="EMBL" id="KAK7946348.1"/>
    </source>
</evidence>
<organism evidence="2 3">
    <name type="scientific">Apiospora aurea</name>
    <dbReference type="NCBI Taxonomy" id="335848"/>
    <lineage>
        <taxon>Eukaryota</taxon>
        <taxon>Fungi</taxon>
        <taxon>Dikarya</taxon>
        <taxon>Ascomycota</taxon>
        <taxon>Pezizomycotina</taxon>
        <taxon>Sordariomycetes</taxon>
        <taxon>Xylariomycetidae</taxon>
        <taxon>Amphisphaeriales</taxon>
        <taxon>Apiosporaceae</taxon>
        <taxon>Apiospora</taxon>
    </lineage>
</organism>
<dbReference type="GeneID" id="92079953"/>
<accession>A0ABR1Q2W5</accession>
<comment type="caution">
    <text evidence="2">The sequence shown here is derived from an EMBL/GenBank/DDBJ whole genome shotgun (WGS) entry which is preliminary data.</text>
</comment>